<dbReference type="STRING" id="310782.SAMN05216499_102351"/>
<proteinExistence type="predicted"/>
<dbReference type="AlphaFoldDB" id="A0A1M6X9Q0"/>
<organism evidence="1 2">
    <name type="scientific">Actinacidiphila paucisporea</name>
    <dbReference type="NCBI Taxonomy" id="310782"/>
    <lineage>
        <taxon>Bacteria</taxon>
        <taxon>Bacillati</taxon>
        <taxon>Actinomycetota</taxon>
        <taxon>Actinomycetes</taxon>
        <taxon>Kitasatosporales</taxon>
        <taxon>Streptomycetaceae</taxon>
        <taxon>Actinacidiphila</taxon>
    </lineage>
</organism>
<evidence type="ECO:0000313" key="2">
    <source>
        <dbReference type="Proteomes" id="UP000184111"/>
    </source>
</evidence>
<keyword evidence="2" id="KW-1185">Reference proteome</keyword>
<reference evidence="1 2" key="1">
    <citation type="submission" date="2016-11" db="EMBL/GenBank/DDBJ databases">
        <authorList>
            <person name="Jaros S."/>
            <person name="Januszkiewicz K."/>
            <person name="Wedrychowicz H."/>
        </authorList>
    </citation>
    <scope>NUCLEOTIDE SEQUENCE [LARGE SCALE GENOMIC DNA]</scope>
    <source>
        <strain evidence="1 2">CGMCC 4.2025</strain>
    </source>
</reference>
<gene>
    <name evidence="1" type="ORF">SAMN05216499_102351</name>
</gene>
<evidence type="ECO:0000313" key="1">
    <source>
        <dbReference type="EMBL" id="SHL02589.1"/>
    </source>
</evidence>
<protein>
    <recommendedName>
        <fullName evidence="3">Metalloprotease</fullName>
    </recommendedName>
</protein>
<name>A0A1M6X9Q0_9ACTN</name>
<dbReference type="Pfam" id="PF20242">
    <property type="entry name" value="Emfourin"/>
    <property type="match status" value="1"/>
</dbReference>
<evidence type="ECO:0008006" key="3">
    <source>
        <dbReference type="Google" id="ProtNLM"/>
    </source>
</evidence>
<dbReference type="InterPro" id="IPR049457">
    <property type="entry name" value="Emfourin"/>
</dbReference>
<sequence length="87" mass="9055">MRIEVTRSGGFAGLTRHAALNTADHPDAGHLHALALDALAPSGANRQPHPDGYSYTITVDAGTVHCTDGDLTPAQRELIRTVLGEGG</sequence>
<accession>A0A1M6X9Q0</accession>
<dbReference type="OrthoDB" id="6956709at2"/>
<dbReference type="Proteomes" id="UP000184111">
    <property type="component" value="Unassembled WGS sequence"/>
</dbReference>
<dbReference type="EMBL" id="FRBI01000002">
    <property type="protein sequence ID" value="SHL02589.1"/>
    <property type="molecule type" value="Genomic_DNA"/>
</dbReference>